<evidence type="ECO:0000313" key="9">
    <source>
        <dbReference type="EMBL" id="AMJ97404.1"/>
    </source>
</evidence>
<feature type="transmembrane region" description="Helical" evidence="8">
    <location>
        <begin position="173"/>
        <end position="194"/>
    </location>
</feature>
<keyword evidence="5 8" id="KW-1133">Transmembrane helix</keyword>
<dbReference type="InterPro" id="IPR004254">
    <property type="entry name" value="AdipoR/HlyIII-related"/>
</dbReference>
<keyword evidence="4 8" id="KW-0812">Transmembrane</keyword>
<dbReference type="PANTHER" id="PTHR20855">
    <property type="entry name" value="ADIPOR/PROGESTIN RECEPTOR-RELATED"/>
    <property type="match status" value="1"/>
</dbReference>
<proteinExistence type="inferred from homology"/>
<gene>
    <name evidence="9" type="ORF">AVL55_04045</name>
</gene>
<dbReference type="OrthoDB" id="9813689at2"/>
<evidence type="ECO:0000256" key="2">
    <source>
        <dbReference type="ARBA" id="ARBA00008488"/>
    </source>
</evidence>
<keyword evidence="7" id="KW-0862">Zinc</keyword>
<dbReference type="PANTHER" id="PTHR20855:SF3">
    <property type="entry name" value="LD03007P"/>
    <property type="match status" value="1"/>
</dbReference>
<organism evidence="9 10">
    <name type="scientific">Alteromonas macleodii</name>
    <name type="common">Pseudoalteromonas macleodii</name>
    <dbReference type="NCBI Taxonomy" id="28108"/>
    <lineage>
        <taxon>Bacteria</taxon>
        <taxon>Pseudomonadati</taxon>
        <taxon>Pseudomonadota</taxon>
        <taxon>Gammaproteobacteria</taxon>
        <taxon>Alteromonadales</taxon>
        <taxon>Alteromonadaceae</taxon>
        <taxon>Alteromonas/Salinimonas group</taxon>
        <taxon>Alteromonas</taxon>
    </lineage>
</organism>
<evidence type="ECO:0000256" key="4">
    <source>
        <dbReference type="ARBA" id="ARBA00022692"/>
    </source>
</evidence>
<evidence type="ECO:0000256" key="1">
    <source>
        <dbReference type="ARBA" id="ARBA00004651"/>
    </source>
</evidence>
<protein>
    <submittedName>
        <fullName evidence="9">Hemolysin III family protein</fullName>
    </submittedName>
</protein>
<keyword evidence="3" id="KW-1003">Cell membrane</keyword>
<dbReference type="GO" id="GO:0005886">
    <property type="term" value="C:plasma membrane"/>
    <property type="evidence" value="ECO:0007669"/>
    <property type="project" value="UniProtKB-SubCell"/>
</dbReference>
<feature type="transmembrane region" description="Helical" evidence="8">
    <location>
        <begin position="92"/>
        <end position="111"/>
    </location>
</feature>
<dbReference type="EMBL" id="CP014323">
    <property type="protein sequence ID" value="AMJ97404.1"/>
    <property type="molecule type" value="Genomic_DNA"/>
</dbReference>
<feature type="transmembrane region" description="Helical" evidence="8">
    <location>
        <begin position="56"/>
        <end position="80"/>
    </location>
</feature>
<dbReference type="RefSeq" id="WP_061094325.1">
    <property type="nucleotide sequence ID" value="NZ_CP014323.1"/>
</dbReference>
<name>A0A126PWJ9_ALTMA</name>
<feature type="transmembrane region" description="Helical" evidence="8">
    <location>
        <begin position="28"/>
        <end position="50"/>
    </location>
</feature>
<evidence type="ECO:0000256" key="5">
    <source>
        <dbReference type="ARBA" id="ARBA00022989"/>
    </source>
</evidence>
<dbReference type="AlphaFoldDB" id="A0A126PWJ9"/>
<dbReference type="Proteomes" id="UP000063991">
    <property type="component" value="Chromosome"/>
</dbReference>
<evidence type="ECO:0000256" key="6">
    <source>
        <dbReference type="ARBA" id="ARBA00023136"/>
    </source>
</evidence>
<feature type="transmembrane region" description="Helical" evidence="8">
    <location>
        <begin position="203"/>
        <end position="223"/>
    </location>
</feature>
<evidence type="ECO:0000256" key="8">
    <source>
        <dbReference type="SAM" id="Phobius"/>
    </source>
</evidence>
<comment type="similarity">
    <text evidence="2">Belongs to the UPF0073 (Hly-III) family.</text>
</comment>
<dbReference type="Pfam" id="PF03006">
    <property type="entry name" value="HlyIII"/>
    <property type="match status" value="1"/>
</dbReference>
<reference evidence="9 10" key="1">
    <citation type="submission" date="2015-12" db="EMBL/GenBank/DDBJ databases">
        <authorList>
            <person name="Shamseldin A."/>
            <person name="Moawad H."/>
            <person name="Abd El-Rahim W.M."/>
            <person name="Sadowsky M.J."/>
        </authorList>
    </citation>
    <scope>NUCLEOTIDE SEQUENCE [LARGE SCALE GENOMIC DNA]</scope>
    <source>
        <strain evidence="9 10">D7</strain>
    </source>
</reference>
<dbReference type="GO" id="GO:0140911">
    <property type="term" value="F:pore-forming activity"/>
    <property type="evidence" value="ECO:0007669"/>
    <property type="project" value="InterPro"/>
</dbReference>
<accession>A0A126PWJ9</accession>
<keyword evidence="7" id="KW-0479">Metal-binding</keyword>
<feature type="transmembrane region" description="Helical" evidence="8">
    <location>
        <begin position="117"/>
        <end position="140"/>
    </location>
</feature>
<feature type="binding site" evidence="7">
    <location>
        <position position="201"/>
    </location>
    <ligand>
        <name>Zn(2+)</name>
        <dbReference type="ChEBI" id="CHEBI:29105"/>
    </ligand>
</feature>
<dbReference type="NCBIfam" id="TIGR01065">
    <property type="entry name" value="hlyIII"/>
    <property type="match status" value="1"/>
</dbReference>
<evidence type="ECO:0000256" key="7">
    <source>
        <dbReference type="PIRSR" id="PIRSR604254-1"/>
    </source>
</evidence>
<feature type="binding site" evidence="7">
    <location>
        <position position="205"/>
    </location>
    <ligand>
        <name>Zn(2+)</name>
        <dbReference type="ChEBI" id="CHEBI:29105"/>
    </ligand>
</feature>
<evidence type="ECO:0000313" key="10">
    <source>
        <dbReference type="Proteomes" id="UP000063991"/>
    </source>
</evidence>
<comment type="subcellular location">
    <subcellularLocation>
        <location evidence="1">Cell membrane</location>
        <topology evidence="1">Multi-pass membrane protein</topology>
    </subcellularLocation>
</comment>
<feature type="transmembrane region" description="Helical" evidence="8">
    <location>
        <begin position="147"/>
        <end position="167"/>
    </location>
</feature>
<evidence type="ECO:0000256" key="3">
    <source>
        <dbReference type="ARBA" id="ARBA00022475"/>
    </source>
</evidence>
<feature type="binding site" evidence="7">
    <location>
        <position position="79"/>
    </location>
    <ligand>
        <name>Zn(2+)</name>
        <dbReference type="ChEBI" id="CHEBI:29105"/>
    </ligand>
</feature>
<dbReference type="GO" id="GO:0046872">
    <property type="term" value="F:metal ion binding"/>
    <property type="evidence" value="ECO:0007669"/>
    <property type="project" value="UniProtKB-KW"/>
</dbReference>
<sequence length="224" mass="24519">MIQEQIQTQAVPQTKSIPAKAYSVLEEWLNSISHGVGFIAAIVGLVFMLYRAEDTLALTTAAIYGSTLILVFLSSTLYHAISHQKAKGWLKLFDHSAIYLLIAGTYTPLLLVSIGGVLGITMTAIIWSLAIGGVAFKLVAQHRFPKVSVMTYLLMGWIALGLIYPLYVALPGAGLWLLVAGGLCFSVGVCFYVAKKVKYTHAIWHMFVIGGCSCHYFSIYYFVV</sequence>
<keyword evidence="6 8" id="KW-0472">Membrane</keyword>
<dbReference type="InterPro" id="IPR005744">
    <property type="entry name" value="Hy-lIII"/>
</dbReference>